<keyword evidence="2" id="KW-0560">Oxidoreductase</keyword>
<sequence>MTADPRTRPAGATSPTAVAATARRTPQRAQHTRSAPAHRRSGERPAAERRSHEHTPPNPGRHHLRPGGAPGGLSRLGVRGNRCLRRRGRRHRRLAPRRDRRSAAVRRGLRPGRAQHQRKLRDPDRRDRPAPDVVPHPRPRGRDVVGAGARRDRPPGHPGLHRPRVGGPRADPRVQRPGGVLAGRLPRPPAPRPGPPGQSHGRRPRHGSPRVNRSAPTRRPRRIVAAAVAVLVVGLGAYWWSSRLPATYSMMDMGHLDTGGGAGSAAAMGHAGHGGGSASGIDIATLVPDPARVADVHYDLVARAARVQLPGVPPFDGFTLNGSTPGPTLTAAAGDLVEVRVTNADIAEGMTLHWHGVDVPNAMDGVAGVTQDAVAPGESFTYRFVVQVGTYWYHSHQVAHPQVSGGLFGALVVAPAGAGADPGVLDAVALMHTYAGVRTIDGLPGTAVRGGAPGTTVRVRVINTDPNPAPVWVAGAPFRVVAVDGRDVHEPGEVAGRSVVVTAGGRADLEMVIPKAGVRVQVAGAALGFGPGGGTEAPAPRAGLDLLHYGTPTALPFDPASAVRTFEYRIGRRYGLLDGRLGAWWTINGGIFPDVPVYLVRAGEIVTFRITNDSGEVHPMHLHGHHMLVLSRDGEPATGSPWWVDSLNVEHGVTFEVALVAGNPGVWMDHCHNLPHAAQGLMTHLMYEGYTTHFVIGGPHANHPE</sequence>
<dbReference type="SUPFAM" id="SSF49503">
    <property type="entry name" value="Cupredoxins"/>
    <property type="match status" value="3"/>
</dbReference>
<keyword evidence="8" id="KW-1185">Reference proteome</keyword>
<evidence type="ECO:0000259" key="5">
    <source>
        <dbReference type="Pfam" id="PF07731"/>
    </source>
</evidence>
<evidence type="ECO:0000256" key="3">
    <source>
        <dbReference type="SAM" id="MobiDB-lite"/>
    </source>
</evidence>
<gene>
    <name evidence="7" type="ORF">G7070_00240</name>
</gene>
<dbReference type="GO" id="GO:0005507">
    <property type="term" value="F:copper ion binding"/>
    <property type="evidence" value="ECO:0007669"/>
    <property type="project" value="InterPro"/>
</dbReference>
<feature type="compositionally biased region" description="Basic and acidic residues" evidence="3">
    <location>
        <begin position="120"/>
        <end position="130"/>
    </location>
</feature>
<keyword evidence="4" id="KW-0812">Transmembrane</keyword>
<reference evidence="7 8" key="1">
    <citation type="submission" date="2020-03" db="EMBL/GenBank/DDBJ databases">
        <title>Propioniciclava sp. nov., isolated from Hydrophilus acuminatus.</title>
        <authorList>
            <person name="Hyun D.-W."/>
            <person name="Bae J.-W."/>
        </authorList>
    </citation>
    <scope>NUCLEOTIDE SEQUENCE [LARGE SCALE GENOMIC DNA]</scope>
    <source>
        <strain evidence="7 8">HDW11</strain>
    </source>
</reference>
<dbReference type="InterPro" id="IPR008972">
    <property type="entry name" value="Cupredoxin"/>
</dbReference>
<keyword evidence="4" id="KW-0472">Membrane</keyword>
<feature type="compositionally biased region" description="Low complexity" evidence="3">
    <location>
        <begin position="9"/>
        <end position="29"/>
    </location>
</feature>
<feature type="region of interest" description="Disordered" evidence="3">
    <location>
        <begin position="1"/>
        <end position="219"/>
    </location>
</feature>
<keyword evidence="4" id="KW-1133">Transmembrane helix</keyword>
<dbReference type="Pfam" id="PF07731">
    <property type="entry name" value="Cu-oxidase_2"/>
    <property type="match status" value="1"/>
</dbReference>
<dbReference type="GO" id="GO:0016491">
    <property type="term" value="F:oxidoreductase activity"/>
    <property type="evidence" value="ECO:0007669"/>
    <property type="project" value="UniProtKB-KW"/>
</dbReference>
<feature type="compositionally biased region" description="Pro residues" evidence="3">
    <location>
        <begin position="186"/>
        <end position="196"/>
    </location>
</feature>
<evidence type="ECO:0000256" key="2">
    <source>
        <dbReference type="ARBA" id="ARBA00023002"/>
    </source>
</evidence>
<dbReference type="InterPro" id="IPR045087">
    <property type="entry name" value="Cu-oxidase_fam"/>
</dbReference>
<feature type="transmembrane region" description="Helical" evidence="4">
    <location>
        <begin position="223"/>
        <end position="241"/>
    </location>
</feature>
<evidence type="ECO:0000313" key="7">
    <source>
        <dbReference type="EMBL" id="QIK70994.1"/>
    </source>
</evidence>
<dbReference type="Pfam" id="PF07732">
    <property type="entry name" value="Cu-oxidase_3"/>
    <property type="match status" value="1"/>
</dbReference>
<dbReference type="KEGG" id="prv:G7070_00240"/>
<dbReference type="CDD" id="cd04202">
    <property type="entry name" value="CuRO_D2_2dMcoN_like"/>
    <property type="match status" value="1"/>
</dbReference>
<dbReference type="CDD" id="cd04206">
    <property type="entry name" value="CuRO_1_LCC_like"/>
    <property type="match status" value="1"/>
</dbReference>
<name>A0A6G7Y287_9ACTN</name>
<evidence type="ECO:0000256" key="4">
    <source>
        <dbReference type="SAM" id="Phobius"/>
    </source>
</evidence>
<dbReference type="InterPro" id="IPR011707">
    <property type="entry name" value="Cu-oxidase-like_N"/>
</dbReference>
<dbReference type="AlphaFoldDB" id="A0A6G7Y287"/>
<dbReference type="EMBL" id="CP049865">
    <property type="protein sequence ID" value="QIK70994.1"/>
    <property type="molecule type" value="Genomic_DNA"/>
</dbReference>
<feature type="domain" description="Plastocyanin-like" evidence="5">
    <location>
        <begin position="583"/>
        <end position="686"/>
    </location>
</feature>
<evidence type="ECO:0000259" key="6">
    <source>
        <dbReference type="Pfam" id="PF07732"/>
    </source>
</evidence>
<dbReference type="InterPro" id="IPR002355">
    <property type="entry name" value="Cu_oxidase_Cu_BS"/>
</dbReference>
<evidence type="ECO:0000256" key="1">
    <source>
        <dbReference type="ARBA" id="ARBA00022723"/>
    </source>
</evidence>
<evidence type="ECO:0000313" key="8">
    <source>
        <dbReference type="Proteomes" id="UP000501058"/>
    </source>
</evidence>
<dbReference type="PROSITE" id="PS00080">
    <property type="entry name" value="MULTICOPPER_OXIDASE2"/>
    <property type="match status" value="1"/>
</dbReference>
<feature type="domain" description="Plastocyanin-like" evidence="6">
    <location>
        <begin position="316"/>
        <end position="415"/>
    </location>
</feature>
<dbReference type="Proteomes" id="UP000501058">
    <property type="component" value="Chromosome"/>
</dbReference>
<accession>A0A6G7Y287</accession>
<dbReference type="PANTHER" id="PTHR11709">
    <property type="entry name" value="MULTI-COPPER OXIDASE"/>
    <property type="match status" value="1"/>
</dbReference>
<keyword evidence="1" id="KW-0479">Metal-binding</keyword>
<proteinExistence type="predicted"/>
<dbReference type="Gene3D" id="2.60.40.420">
    <property type="entry name" value="Cupredoxins - blue copper proteins"/>
    <property type="match status" value="3"/>
</dbReference>
<organism evidence="7 8">
    <name type="scientific">Propioniciclava coleopterorum</name>
    <dbReference type="NCBI Taxonomy" id="2714937"/>
    <lineage>
        <taxon>Bacteria</taxon>
        <taxon>Bacillati</taxon>
        <taxon>Actinomycetota</taxon>
        <taxon>Actinomycetes</taxon>
        <taxon>Propionibacteriales</taxon>
        <taxon>Propionibacteriaceae</taxon>
        <taxon>Propioniciclava</taxon>
    </lineage>
</organism>
<feature type="compositionally biased region" description="Basic residues" evidence="3">
    <location>
        <begin position="82"/>
        <end position="119"/>
    </location>
</feature>
<dbReference type="InterPro" id="IPR011706">
    <property type="entry name" value="Cu-oxidase_C"/>
</dbReference>
<protein>
    <submittedName>
        <fullName evidence="7">Multicopper oxidase domain-containing protein</fullName>
    </submittedName>
</protein>
<feature type="compositionally biased region" description="Basic and acidic residues" evidence="3">
    <location>
        <begin position="40"/>
        <end position="55"/>
    </location>
</feature>